<feature type="signal peptide" evidence="1">
    <location>
        <begin position="1"/>
        <end position="23"/>
    </location>
</feature>
<sequence length="253" mass="28355">MKPFMSKSLCLLTGLLMACSVNAASEVSSDETAQQRIVTQLVINALNECKWSLKSTERPIAYLDQSKRIIQSNEKAIAQYKKLRDKALAKDQSLVQQQWGDQISGCDTRLPVQLAKYKQQYQLAVHKETIENKSQAYAFGYDKLFVNLLPTLNKVQNGYLKLSDTSDALFKVKPDHTECRFETVIDEHAVYVCLSNFVIALKENKDTKYIQGAPLSGGYYILTGTTNFTTILGGQKQAFTFKQISPLPANHGV</sequence>
<dbReference type="STRING" id="1216006.VA7868_03618"/>
<evidence type="ECO:0000313" key="2">
    <source>
        <dbReference type="EMBL" id="SHI37803.1"/>
    </source>
</evidence>
<organism evidence="2 3">
    <name type="scientific">Vibrio aerogenes CECT 7868</name>
    <dbReference type="NCBI Taxonomy" id="1216006"/>
    <lineage>
        <taxon>Bacteria</taxon>
        <taxon>Pseudomonadati</taxon>
        <taxon>Pseudomonadota</taxon>
        <taxon>Gammaproteobacteria</taxon>
        <taxon>Vibrionales</taxon>
        <taxon>Vibrionaceae</taxon>
        <taxon>Vibrio</taxon>
    </lineage>
</organism>
<proteinExistence type="predicted"/>
<protein>
    <submittedName>
        <fullName evidence="2">Uncharacterized protein</fullName>
    </submittedName>
</protein>
<feature type="chain" id="PRO_5009915812" evidence="1">
    <location>
        <begin position="24"/>
        <end position="253"/>
    </location>
</feature>
<name>A0A1M6ANN1_9VIBR</name>
<dbReference type="AlphaFoldDB" id="A0A1M6ANN1"/>
<dbReference type="EMBL" id="FQXZ01000039">
    <property type="protein sequence ID" value="SHI37803.1"/>
    <property type="molecule type" value="Genomic_DNA"/>
</dbReference>
<keyword evidence="1" id="KW-0732">Signal</keyword>
<dbReference type="PROSITE" id="PS51257">
    <property type="entry name" value="PROKAR_LIPOPROTEIN"/>
    <property type="match status" value="1"/>
</dbReference>
<gene>
    <name evidence="2" type="ORF">VA7868_03618</name>
</gene>
<dbReference type="Proteomes" id="UP000184608">
    <property type="component" value="Unassembled WGS sequence"/>
</dbReference>
<evidence type="ECO:0000256" key="1">
    <source>
        <dbReference type="SAM" id="SignalP"/>
    </source>
</evidence>
<accession>A0A1M6ANN1</accession>
<reference evidence="2 3" key="1">
    <citation type="submission" date="2016-11" db="EMBL/GenBank/DDBJ databases">
        <authorList>
            <person name="Jaros S."/>
            <person name="Januszkiewicz K."/>
            <person name="Wedrychowicz H."/>
        </authorList>
    </citation>
    <scope>NUCLEOTIDE SEQUENCE [LARGE SCALE GENOMIC DNA]</scope>
    <source>
        <strain evidence="2 3">CECT 7868</strain>
    </source>
</reference>
<evidence type="ECO:0000313" key="3">
    <source>
        <dbReference type="Proteomes" id="UP000184608"/>
    </source>
</evidence>
<keyword evidence="3" id="KW-1185">Reference proteome</keyword>